<accession>A0ABR5SF06</accession>
<dbReference type="InterPro" id="IPR021136">
    <property type="entry name" value="Flagellar_hook_control-like_C"/>
</dbReference>
<protein>
    <recommendedName>
        <fullName evidence="1">Flagellar hook-length control protein-like C-terminal domain-containing protein</fullName>
    </recommendedName>
</protein>
<gene>
    <name evidence="2" type="ORF">ASN18_1734</name>
</gene>
<organism evidence="2 3">
    <name type="scientific">Candidatus Magnetominusculus xianensis</name>
    <dbReference type="NCBI Taxonomy" id="1748249"/>
    <lineage>
        <taxon>Bacteria</taxon>
        <taxon>Pseudomonadati</taxon>
        <taxon>Nitrospirota</taxon>
        <taxon>Nitrospiria</taxon>
        <taxon>Nitrospirales</taxon>
        <taxon>Nitrospiraceae</taxon>
        <taxon>Candidatus Magnetominusculus</taxon>
    </lineage>
</organism>
<proteinExistence type="predicted"/>
<evidence type="ECO:0000259" key="1">
    <source>
        <dbReference type="Pfam" id="PF02120"/>
    </source>
</evidence>
<dbReference type="Pfam" id="PF02120">
    <property type="entry name" value="Flg_hook"/>
    <property type="match status" value="1"/>
</dbReference>
<name>A0ABR5SF06_9BACT</name>
<dbReference type="Gene3D" id="3.30.750.140">
    <property type="match status" value="1"/>
</dbReference>
<evidence type="ECO:0000313" key="3">
    <source>
        <dbReference type="Proteomes" id="UP000060487"/>
    </source>
</evidence>
<dbReference type="Proteomes" id="UP000060487">
    <property type="component" value="Unassembled WGS sequence"/>
</dbReference>
<comment type="caution">
    <text evidence="2">The sequence shown here is derived from an EMBL/GenBank/DDBJ whole genome shotgun (WGS) entry which is preliminary data.</text>
</comment>
<evidence type="ECO:0000313" key="2">
    <source>
        <dbReference type="EMBL" id="KWT85378.1"/>
    </source>
</evidence>
<reference evidence="2 3" key="1">
    <citation type="submission" date="2015-11" db="EMBL/GenBank/DDBJ databases">
        <authorList>
            <person name="Lin W."/>
        </authorList>
    </citation>
    <scope>NUCLEOTIDE SEQUENCE [LARGE SCALE GENOMIC DNA]</scope>
    <source>
        <strain evidence="2 3">HCH-1</strain>
    </source>
</reference>
<dbReference type="InterPro" id="IPR038610">
    <property type="entry name" value="FliK-like_C_sf"/>
</dbReference>
<dbReference type="EMBL" id="LNQR01000062">
    <property type="protein sequence ID" value="KWT85378.1"/>
    <property type="molecule type" value="Genomic_DNA"/>
</dbReference>
<keyword evidence="3" id="KW-1185">Reference proteome</keyword>
<feature type="domain" description="Flagellar hook-length control protein-like C-terminal" evidence="1">
    <location>
        <begin position="566"/>
        <end position="639"/>
    </location>
</feature>
<dbReference type="RefSeq" id="WP_085052351.1">
    <property type="nucleotide sequence ID" value="NZ_LNQR01000062.1"/>
</dbReference>
<sequence>MNINVVVNKGESVVLLARPDGKPISLVSGDAVSADVIDIIDSGLVMLRITPPLGKSEDTQGAVLLARTNVPLSEGDRITLKVMGGDKEINLKFMGFESPQSPVSAVTTAASHTTTPVPVVTTDPASAPAPTVVTVAQKVQLLLSELTGARLSSSDFQALHKILTDIPSSVKNKYPEFKMLESLIPDMEQLNAQTLRASVEESGILFETNVKQSAIQELDNAPDVVLAKNTLNAIVQKAVEGFQNPQTEGHTRIFLNDLASVTYKGIQGLTPGNASDTLNMLNHAIDDCLAVVAQDKDMHTNCNCGDVLSAVKQKLEAALQPQSSMNDNIITTVQQGKPQPASVSVDYSDVLSPVKQMKQRPDALITPQNYPKDEVTAMLEQGRPHNASVDSSDVLAAVRQKLDALITPQISPKDTMIVMADQAKPHQVIGAEGSDVLTPRPDAVTVTQAPPKDDVTAALTATKDKSITHHVSQTEEHIKVPLNMDNDQKALLLKIRTILQDDMMADALKYSPAKHDELLDTVEKFIKNIEYYQLSSRANDMVYTYLPFLWNELRDAELMFKKNKYHAKKSFTCDINLDLDRLGKISISVTTSDGGFFVSFNAEKDKTKDLISENKGELEKRFAAVGLTLKIINVGQKSKLDFAEKAPSGGLDLRI</sequence>